<feature type="transmembrane region" description="Helical" evidence="12">
    <location>
        <begin position="122"/>
        <end position="141"/>
    </location>
</feature>
<keyword evidence="3" id="KW-0813">Transport</keyword>
<feature type="transmembrane region" description="Helical" evidence="12">
    <location>
        <begin position="153"/>
        <end position="172"/>
    </location>
</feature>
<keyword evidence="7 12" id="KW-1133">Transmembrane helix</keyword>
<organism evidence="13">
    <name type="scientific">Olidiana sp. 15062716</name>
    <dbReference type="NCBI Taxonomy" id="2040660"/>
    <lineage>
        <taxon>Eukaryota</taxon>
        <taxon>Metazoa</taxon>
        <taxon>Ecdysozoa</taxon>
        <taxon>Arthropoda</taxon>
        <taxon>Hexapoda</taxon>
        <taxon>Insecta</taxon>
        <taxon>Pterygota</taxon>
        <taxon>Neoptera</taxon>
        <taxon>Paraneoptera</taxon>
        <taxon>Hemiptera</taxon>
        <taxon>Auchenorrhyncha</taxon>
        <taxon>Membracoidea</taxon>
        <taxon>Cicadellidae</taxon>
        <taxon>Coelidiinae</taxon>
        <taxon>Olidiana</taxon>
    </lineage>
</organism>
<keyword evidence="13" id="KW-0496">Mitochondrion</keyword>
<evidence type="ECO:0000256" key="1">
    <source>
        <dbReference type="ARBA" id="ARBA00004141"/>
    </source>
</evidence>
<protein>
    <recommendedName>
        <fullName evidence="11">ATP synthase subunit a</fullName>
    </recommendedName>
</protein>
<keyword evidence="9 12" id="KW-0472">Membrane</keyword>
<evidence type="ECO:0000256" key="5">
    <source>
        <dbReference type="ARBA" id="ARBA00022692"/>
    </source>
</evidence>
<evidence type="ECO:0000256" key="11">
    <source>
        <dbReference type="RuleBase" id="RU004450"/>
    </source>
</evidence>
<dbReference type="PRINTS" id="PR00123">
    <property type="entry name" value="ATPASEA"/>
</dbReference>
<feature type="transmembrane region" description="Helical" evidence="12">
    <location>
        <begin position="67"/>
        <end position="89"/>
    </location>
</feature>
<keyword evidence="6" id="KW-0375">Hydrogen ion transport</keyword>
<evidence type="ECO:0000256" key="10">
    <source>
        <dbReference type="ARBA" id="ARBA00023310"/>
    </source>
</evidence>
<comment type="similarity">
    <text evidence="2">Belongs to the ATPase A chain family.</text>
</comment>
<keyword evidence="10" id="KW-0066">ATP synthesis</keyword>
<dbReference type="CDD" id="cd00310">
    <property type="entry name" value="ATP-synt_Fo_a_6"/>
    <property type="match status" value="1"/>
</dbReference>
<gene>
    <name evidence="13" type="primary">atp6</name>
</gene>
<proteinExistence type="inferred from homology"/>
<dbReference type="GO" id="GO:0005743">
    <property type="term" value="C:mitochondrial inner membrane"/>
    <property type="evidence" value="ECO:0007669"/>
    <property type="project" value="UniProtKB-SubCell"/>
</dbReference>
<accession>A0A343KJ87</accession>
<evidence type="ECO:0000256" key="6">
    <source>
        <dbReference type="ARBA" id="ARBA00022781"/>
    </source>
</evidence>
<evidence type="ECO:0000256" key="12">
    <source>
        <dbReference type="SAM" id="Phobius"/>
    </source>
</evidence>
<name>A0A343KJ87_9HEMI</name>
<dbReference type="InterPro" id="IPR000568">
    <property type="entry name" value="ATP_synth_F0_asu"/>
</dbReference>
<dbReference type="EMBL" id="KY039119">
    <property type="protein sequence ID" value="ATG83192.1"/>
    <property type="molecule type" value="Genomic_DNA"/>
</dbReference>
<dbReference type="Pfam" id="PF00119">
    <property type="entry name" value="ATP-synt_A"/>
    <property type="match status" value="1"/>
</dbReference>
<feature type="transmembrane region" description="Helical" evidence="12">
    <location>
        <begin position="95"/>
        <end position="115"/>
    </location>
</feature>
<reference evidence="13" key="1">
    <citation type="submission" date="2016-09" db="EMBL/GenBank/DDBJ databases">
        <authorList>
            <person name="Capua I."/>
            <person name="De Benedictis P."/>
            <person name="Joannis T."/>
            <person name="Lombin L.H."/>
            <person name="Cattoli G."/>
        </authorList>
    </citation>
    <scope>NUCLEOTIDE SEQUENCE</scope>
</reference>
<feature type="transmembrane region" description="Helical" evidence="12">
    <location>
        <begin position="179"/>
        <end position="202"/>
    </location>
</feature>
<dbReference type="PANTHER" id="PTHR11410">
    <property type="entry name" value="ATP SYNTHASE SUBUNIT A"/>
    <property type="match status" value="1"/>
</dbReference>
<keyword evidence="8" id="KW-0406">Ion transport</keyword>
<comment type="subcellular location">
    <subcellularLocation>
        <location evidence="1">Membrane</location>
        <topology evidence="1">Multi-pass membrane protein</topology>
    </subcellularLocation>
    <subcellularLocation>
        <location evidence="11">Mitochondrion inner membrane</location>
        <topology evidence="11">Multi-pass membrane protein</topology>
    </subcellularLocation>
</comment>
<dbReference type="PANTHER" id="PTHR11410:SF0">
    <property type="entry name" value="ATP SYNTHASE SUBUNIT A"/>
    <property type="match status" value="1"/>
</dbReference>
<dbReference type="Gene3D" id="1.20.120.220">
    <property type="entry name" value="ATP synthase, F0 complex, subunit A"/>
    <property type="match status" value="1"/>
</dbReference>
<evidence type="ECO:0000256" key="4">
    <source>
        <dbReference type="ARBA" id="ARBA00022547"/>
    </source>
</evidence>
<dbReference type="SUPFAM" id="SSF81336">
    <property type="entry name" value="F1F0 ATP synthase subunit A"/>
    <property type="match status" value="1"/>
</dbReference>
<dbReference type="NCBIfam" id="TIGR01131">
    <property type="entry name" value="ATP_synt_6_or_A"/>
    <property type="match status" value="1"/>
</dbReference>
<sequence>MMMNLFSTFDPSTGMMSINWISMTTPMMIIPIKFWNNSNKIMLTMKNINTFMFNEIKSSLKLKGSSIIMVSLMIYIMMTNMNGLMPYVFTSSSHLSFSLALAFPMWLSSMIFGWINKPKMMLIHLIPMGTPTMLMPFMVMIESISNLIRPGSLAVRLSANMIAGHLIMALLGSNNTYTLFMMIIMMIIMTFELAVSTIQAYVFTTLINLYSSEV</sequence>
<evidence type="ECO:0000256" key="2">
    <source>
        <dbReference type="ARBA" id="ARBA00006810"/>
    </source>
</evidence>
<dbReference type="InterPro" id="IPR045083">
    <property type="entry name" value="ATP_synth_F0_asu_bact/mt"/>
</dbReference>
<dbReference type="InterPro" id="IPR023011">
    <property type="entry name" value="ATP_synth_F0_asu_AS"/>
</dbReference>
<evidence type="ECO:0000313" key="13">
    <source>
        <dbReference type="EMBL" id="ATG83192.1"/>
    </source>
</evidence>
<dbReference type="PROSITE" id="PS00449">
    <property type="entry name" value="ATPASE_A"/>
    <property type="match status" value="1"/>
</dbReference>
<feature type="transmembrane region" description="Helical" evidence="12">
    <location>
        <begin position="20"/>
        <end position="36"/>
    </location>
</feature>
<dbReference type="GO" id="GO:0045259">
    <property type="term" value="C:proton-transporting ATP synthase complex"/>
    <property type="evidence" value="ECO:0007669"/>
    <property type="project" value="UniProtKB-KW"/>
</dbReference>
<evidence type="ECO:0000256" key="9">
    <source>
        <dbReference type="ARBA" id="ARBA00023136"/>
    </source>
</evidence>
<keyword evidence="5 12" id="KW-0812">Transmembrane</keyword>
<keyword evidence="4" id="KW-0138">CF(0)</keyword>
<dbReference type="AlphaFoldDB" id="A0A343KJ87"/>
<dbReference type="GO" id="GO:0046933">
    <property type="term" value="F:proton-transporting ATP synthase activity, rotational mechanism"/>
    <property type="evidence" value="ECO:0007669"/>
    <property type="project" value="TreeGrafter"/>
</dbReference>
<geneLocation type="mitochondrion" evidence="13"/>
<evidence type="ECO:0000256" key="8">
    <source>
        <dbReference type="ARBA" id="ARBA00023065"/>
    </source>
</evidence>
<evidence type="ECO:0000256" key="7">
    <source>
        <dbReference type="ARBA" id="ARBA00022989"/>
    </source>
</evidence>
<evidence type="ECO:0000256" key="3">
    <source>
        <dbReference type="ARBA" id="ARBA00022448"/>
    </source>
</evidence>
<dbReference type="InterPro" id="IPR035908">
    <property type="entry name" value="F0_ATP_A_sf"/>
</dbReference>